<dbReference type="Proteomes" id="UP001500620">
    <property type="component" value="Unassembled WGS sequence"/>
</dbReference>
<dbReference type="EMBL" id="BAABAT010000035">
    <property type="protein sequence ID" value="GAA4259340.1"/>
    <property type="molecule type" value="Genomic_DNA"/>
</dbReference>
<evidence type="ECO:0000313" key="1">
    <source>
        <dbReference type="EMBL" id="GAA4259340.1"/>
    </source>
</evidence>
<keyword evidence="2" id="KW-1185">Reference proteome</keyword>
<gene>
    <name evidence="1" type="ORF">GCM10022255_083560</name>
</gene>
<organism evidence="1 2">
    <name type="scientific">Dactylosporangium darangshiense</name>
    <dbReference type="NCBI Taxonomy" id="579108"/>
    <lineage>
        <taxon>Bacteria</taxon>
        <taxon>Bacillati</taxon>
        <taxon>Actinomycetota</taxon>
        <taxon>Actinomycetes</taxon>
        <taxon>Micromonosporales</taxon>
        <taxon>Micromonosporaceae</taxon>
        <taxon>Dactylosporangium</taxon>
    </lineage>
</organism>
<protein>
    <recommendedName>
        <fullName evidence="3">Secreted protein</fullName>
    </recommendedName>
</protein>
<evidence type="ECO:0008006" key="3">
    <source>
        <dbReference type="Google" id="ProtNLM"/>
    </source>
</evidence>
<proteinExistence type="predicted"/>
<evidence type="ECO:0000313" key="2">
    <source>
        <dbReference type="Proteomes" id="UP001500620"/>
    </source>
</evidence>
<accession>A0ABP8DLX7</accession>
<name>A0ABP8DLX7_9ACTN</name>
<sequence length="131" mass="13624">MRRVISIKTELVIAGALLVAGLGGWAAQAAFAPGPLTAAQVAAAAGCATVDRLHPDPGVRESAACQLDHKRLTIVTFDDGRQRDGWIGKMHTEVAVSLGTEKVVAGDGWAVLTDNLAAANRLAVKANGWWA</sequence>
<comment type="caution">
    <text evidence="1">The sequence shown here is derived from an EMBL/GenBank/DDBJ whole genome shotgun (WGS) entry which is preliminary data.</text>
</comment>
<reference evidence="2" key="1">
    <citation type="journal article" date="2019" name="Int. J. Syst. Evol. Microbiol.">
        <title>The Global Catalogue of Microorganisms (GCM) 10K type strain sequencing project: providing services to taxonomists for standard genome sequencing and annotation.</title>
        <authorList>
            <consortium name="The Broad Institute Genomics Platform"/>
            <consortium name="The Broad Institute Genome Sequencing Center for Infectious Disease"/>
            <person name="Wu L."/>
            <person name="Ma J."/>
        </authorList>
    </citation>
    <scope>NUCLEOTIDE SEQUENCE [LARGE SCALE GENOMIC DNA]</scope>
    <source>
        <strain evidence="2">JCM 17441</strain>
    </source>
</reference>